<dbReference type="AlphaFoldDB" id="A0A3B1ISA7"/>
<evidence type="ECO:0000256" key="6">
    <source>
        <dbReference type="ARBA" id="ARBA00022989"/>
    </source>
</evidence>
<evidence type="ECO:0000256" key="7">
    <source>
        <dbReference type="ARBA" id="ARBA00023136"/>
    </source>
</evidence>
<name>A0A3B1ISA7_ASTMX</name>
<comment type="similarity">
    <text evidence="2">Belongs to the type I cytokine receptor family. Type 2 subfamily.</text>
</comment>
<dbReference type="CDD" id="cd00063">
    <property type="entry name" value="FN3"/>
    <property type="match status" value="2"/>
</dbReference>
<keyword evidence="7 11" id="KW-0472">Membrane</keyword>
<reference evidence="15" key="1">
    <citation type="submission" date="2013-03" db="EMBL/GenBank/DDBJ databases">
        <authorList>
            <person name="Jeffery W."/>
            <person name="Warren W."/>
            <person name="Wilson R.K."/>
        </authorList>
    </citation>
    <scope>NUCLEOTIDE SEQUENCE</scope>
    <source>
        <strain evidence="15">female</strain>
    </source>
</reference>
<evidence type="ECO:0000313" key="15">
    <source>
        <dbReference type="Proteomes" id="UP000018467"/>
    </source>
</evidence>
<dbReference type="SMART" id="SM00060">
    <property type="entry name" value="FN3"/>
    <property type="match status" value="4"/>
</dbReference>
<keyword evidence="15" id="KW-1185">Reference proteome</keyword>
<dbReference type="Gene3D" id="2.60.40.10">
    <property type="entry name" value="Immunoglobulins"/>
    <property type="match status" value="7"/>
</dbReference>
<sequence>MASECFWAALFSWLVLVIAQDMQYEHLLPVPEIVQVNESGDWKIQIKWKDHFTNTSRPEKITYDVEIFYTEQMRLVHNETIEVKPHVTGIYHWSWTSPLPLQCTSHSVRLRYKDHGQTSNWTSFYILKGKDFSETSKTQVYPKDHAARVGDSIEFCCILKTESIAGFQISSDSNFTNRISSRTYTTGPVLLNTLSNSAGINVLCDGSGATYFIGNAPDDHSLTCKTRDLSSVECHWKPGSPVGDAYPYIVHYSINGRECSDSINNMCVLEGDINKGKTTWTLTAKNHLGEKNISDAADLKLRVQLGAPEFANAVSVNARNATLTWNWSNKLLNSFPMICQVELNDHIIEKTFEGIGLRSALLSDLQPFTKYKALVRCGSQDHFYEWGDWSNIISLTTEEDIPEAVDVWMQVLDRQTYIIWKHPTVEQSNGIIKGYELRVGSPSDATREPISKAPNESCHQLISGSSERDTSISISTRNSKYISPPSTIIIPSLGSDNDITSPISGYNSVFNVSWEPSPYSSCGYVVDWFPTYRAEMCAVNWMKTKVPYATVDLGLESGVKYTLSVYACTSGAPQLLERRSGYAKELPPSGTVQGLKADLQGSDVVLSWEDVPEEQQNGVILGYKVYYTARNTGDGNERSDTSVQETSELVCKLSNLRAGDYTFKVKAFTSAGEGPEITITRNVSLQAYILVISILTALATVAFIITLIALCSTKREWLKSKLYPDIPKPQLSERWLTKGSQLYLVIDKVLLSEKEMLMSKNPQASLQVVPLKIQKEPEDVELMPKDSSQKSSRYSKTASLIILDSSYTNVPNPGIQNPTYNLPLTEPAYAALGYRPQVQNPNSRVLQTCDSLPIQMDSDYQPQSSVTLHCPAVTYNTDTASDSTLISCPEYLLHNHCS</sequence>
<dbReference type="PANTHER" id="PTHR48423:SF1">
    <property type="entry name" value="INTERLEUKIN-27 RECEPTOR SUBUNIT ALPHA"/>
    <property type="match status" value="1"/>
</dbReference>
<dbReference type="InterPro" id="IPR003961">
    <property type="entry name" value="FN3_dom"/>
</dbReference>
<dbReference type="Pfam" id="PF00041">
    <property type="entry name" value="fn3"/>
    <property type="match status" value="1"/>
</dbReference>
<dbReference type="FunCoup" id="A0A3B1ISA7">
    <property type="interactions" value="265"/>
</dbReference>
<keyword evidence="4 12" id="KW-0732">Signal</keyword>
<proteinExistence type="inferred from homology"/>
<evidence type="ECO:0000256" key="1">
    <source>
        <dbReference type="ARBA" id="ARBA00004479"/>
    </source>
</evidence>
<dbReference type="GO" id="GO:0005886">
    <property type="term" value="C:plasma membrane"/>
    <property type="evidence" value="ECO:0007669"/>
    <property type="project" value="UniProtKB-ARBA"/>
</dbReference>
<dbReference type="InParanoid" id="A0A3B1ISA7"/>
<accession>A0A3B1ISA7</accession>
<evidence type="ECO:0000256" key="4">
    <source>
        <dbReference type="ARBA" id="ARBA00022729"/>
    </source>
</evidence>
<evidence type="ECO:0000256" key="2">
    <source>
        <dbReference type="ARBA" id="ARBA00008921"/>
    </source>
</evidence>
<evidence type="ECO:0000256" key="10">
    <source>
        <dbReference type="ARBA" id="ARBA00023180"/>
    </source>
</evidence>
<reference evidence="14" key="3">
    <citation type="submission" date="2025-08" db="UniProtKB">
        <authorList>
            <consortium name="Ensembl"/>
        </authorList>
    </citation>
    <scope>IDENTIFICATION</scope>
</reference>
<dbReference type="PANTHER" id="PTHR48423">
    <property type="entry name" value="INTERLEUKIN-27 RECEPTOR SUBUNIT ALPHA"/>
    <property type="match status" value="1"/>
</dbReference>
<dbReference type="InterPro" id="IPR003529">
    <property type="entry name" value="Hematopoietin_rcpt_Gp130_CS"/>
</dbReference>
<evidence type="ECO:0000313" key="14">
    <source>
        <dbReference type="Ensembl" id="ENSAMXP00000032867.1"/>
    </source>
</evidence>
<keyword evidence="3 11" id="KW-0812">Transmembrane</keyword>
<dbReference type="InterPro" id="IPR013783">
    <property type="entry name" value="Ig-like_fold"/>
</dbReference>
<feature type="domain" description="Fibronectin type-III" evidence="13">
    <location>
        <begin position="401"/>
        <end position="496"/>
    </location>
</feature>
<dbReference type="Proteomes" id="UP000018467">
    <property type="component" value="Unassembled WGS sequence"/>
</dbReference>
<evidence type="ECO:0000256" key="8">
    <source>
        <dbReference type="ARBA" id="ARBA00023157"/>
    </source>
</evidence>
<dbReference type="GO" id="GO:0004896">
    <property type="term" value="F:cytokine receptor activity"/>
    <property type="evidence" value="ECO:0007669"/>
    <property type="project" value="InterPro"/>
</dbReference>
<evidence type="ECO:0000259" key="13">
    <source>
        <dbReference type="PROSITE" id="PS50853"/>
    </source>
</evidence>
<dbReference type="InterPro" id="IPR036116">
    <property type="entry name" value="FN3_sf"/>
</dbReference>
<reference evidence="15" key="2">
    <citation type="journal article" date="2014" name="Nat. Commun.">
        <title>The cavefish genome reveals candidate genes for eye loss.</title>
        <authorList>
            <person name="McGaugh S.E."/>
            <person name="Gross J.B."/>
            <person name="Aken B."/>
            <person name="Blin M."/>
            <person name="Borowsky R."/>
            <person name="Chalopin D."/>
            <person name="Hinaux H."/>
            <person name="Jeffery W.R."/>
            <person name="Keene A."/>
            <person name="Ma L."/>
            <person name="Minx P."/>
            <person name="Murphy D."/>
            <person name="O'Quin K.E."/>
            <person name="Retaux S."/>
            <person name="Rohner N."/>
            <person name="Searle S.M."/>
            <person name="Stahl B.A."/>
            <person name="Tabin C."/>
            <person name="Volff J.N."/>
            <person name="Yoshizawa M."/>
            <person name="Warren W.C."/>
        </authorList>
    </citation>
    <scope>NUCLEOTIDE SEQUENCE [LARGE SCALE GENOMIC DNA]</scope>
    <source>
        <strain evidence="15">female</strain>
    </source>
</reference>
<keyword evidence="5" id="KW-0677">Repeat</keyword>
<comment type="subcellular location">
    <subcellularLocation>
        <location evidence="1">Membrane</location>
        <topology evidence="1">Single-pass type I membrane protein</topology>
    </subcellularLocation>
</comment>
<dbReference type="InterPro" id="IPR052672">
    <property type="entry name" value="Type1_Cytokine_Rcpt_Type2"/>
</dbReference>
<feature type="domain" description="Fibronectin type-III" evidence="13">
    <location>
        <begin position="307"/>
        <end position="400"/>
    </location>
</feature>
<dbReference type="Ensembl" id="ENSAMXT00000038560.1">
    <property type="protein sequence ID" value="ENSAMXP00000032867.1"/>
    <property type="gene ID" value="ENSAMXG00000032048.1"/>
</dbReference>
<feature type="domain" description="Fibronectin type-III" evidence="13">
    <location>
        <begin position="588"/>
        <end position="688"/>
    </location>
</feature>
<dbReference type="Pfam" id="PF17971">
    <property type="entry name" value="LIFR_D2"/>
    <property type="match status" value="1"/>
</dbReference>
<evidence type="ECO:0000256" key="3">
    <source>
        <dbReference type="ARBA" id="ARBA00022692"/>
    </source>
</evidence>
<dbReference type="STRING" id="7994.ENSAMXP00000032867"/>
<protein>
    <submittedName>
        <fullName evidence="14">LIF receptor subunit alpha b</fullName>
    </submittedName>
</protein>
<dbReference type="GeneTree" id="ENSGT00940000165259"/>
<reference evidence="14" key="4">
    <citation type="submission" date="2025-09" db="UniProtKB">
        <authorList>
            <consortium name="Ensembl"/>
        </authorList>
    </citation>
    <scope>IDENTIFICATION</scope>
</reference>
<evidence type="ECO:0000256" key="9">
    <source>
        <dbReference type="ARBA" id="ARBA00023170"/>
    </source>
</evidence>
<dbReference type="PROSITE" id="PS50853">
    <property type="entry name" value="FN3"/>
    <property type="match status" value="3"/>
</dbReference>
<dbReference type="Pfam" id="PF25552">
    <property type="entry name" value="LIFR_D4"/>
    <property type="match status" value="1"/>
</dbReference>
<evidence type="ECO:0000256" key="12">
    <source>
        <dbReference type="SAM" id="SignalP"/>
    </source>
</evidence>
<evidence type="ECO:0000256" key="11">
    <source>
        <dbReference type="SAM" id="Phobius"/>
    </source>
</evidence>
<keyword evidence="10" id="KW-0325">Glycoprotein</keyword>
<keyword evidence="8" id="KW-1015">Disulfide bond</keyword>
<feature type="signal peptide" evidence="12">
    <location>
        <begin position="1"/>
        <end position="19"/>
    </location>
</feature>
<feature type="chain" id="PRO_5017230342" evidence="12">
    <location>
        <begin position="20"/>
        <end position="898"/>
    </location>
</feature>
<keyword evidence="9" id="KW-0675">Receptor</keyword>
<dbReference type="SUPFAM" id="SSF49265">
    <property type="entry name" value="Fibronectin type III"/>
    <property type="match status" value="3"/>
</dbReference>
<evidence type="ECO:0000256" key="5">
    <source>
        <dbReference type="ARBA" id="ARBA00022737"/>
    </source>
</evidence>
<organism evidence="14 15">
    <name type="scientific">Astyanax mexicanus</name>
    <name type="common">Blind cave fish</name>
    <name type="synonym">Astyanax fasciatus mexicanus</name>
    <dbReference type="NCBI Taxonomy" id="7994"/>
    <lineage>
        <taxon>Eukaryota</taxon>
        <taxon>Metazoa</taxon>
        <taxon>Chordata</taxon>
        <taxon>Craniata</taxon>
        <taxon>Vertebrata</taxon>
        <taxon>Euteleostomi</taxon>
        <taxon>Actinopterygii</taxon>
        <taxon>Neopterygii</taxon>
        <taxon>Teleostei</taxon>
        <taxon>Ostariophysi</taxon>
        <taxon>Characiformes</taxon>
        <taxon>Characoidei</taxon>
        <taxon>Acestrorhamphidae</taxon>
        <taxon>Acestrorhamphinae</taxon>
        <taxon>Astyanax</taxon>
    </lineage>
</organism>
<dbReference type="Bgee" id="ENSAMXG00000032048">
    <property type="expression patterns" value="Expressed in pharyngeal gill and 14 other cell types or tissues"/>
</dbReference>
<feature type="transmembrane region" description="Helical" evidence="11">
    <location>
        <begin position="687"/>
        <end position="711"/>
    </location>
</feature>
<keyword evidence="6 11" id="KW-1133">Transmembrane helix</keyword>
<dbReference type="InterPro" id="IPR040817">
    <property type="entry name" value="LIFR_D2"/>
</dbReference>
<dbReference type="PROSITE" id="PS01353">
    <property type="entry name" value="HEMATOPO_REC_L_F2"/>
    <property type="match status" value="1"/>
</dbReference>